<evidence type="ECO:0000313" key="2">
    <source>
        <dbReference type="Proteomes" id="UP000699042"/>
    </source>
</evidence>
<name>A0A9P7UCL9_9PEZI</name>
<protein>
    <submittedName>
        <fullName evidence="1">Uncharacterized protein</fullName>
    </submittedName>
</protein>
<organism evidence="1 2">
    <name type="scientific">Colletotrichum scovillei</name>
    <dbReference type="NCBI Taxonomy" id="1209932"/>
    <lineage>
        <taxon>Eukaryota</taxon>
        <taxon>Fungi</taxon>
        <taxon>Dikarya</taxon>
        <taxon>Ascomycota</taxon>
        <taxon>Pezizomycotina</taxon>
        <taxon>Sordariomycetes</taxon>
        <taxon>Hypocreomycetidae</taxon>
        <taxon>Glomerellales</taxon>
        <taxon>Glomerellaceae</taxon>
        <taxon>Colletotrichum</taxon>
        <taxon>Colletotrichum acutatum species complex</taxon>
    </lineage>
</organism>
<comment type="caution">
    <text evidence="1">The sequence shown here is derived from an EMBL/GenBank/DDBJ whole genome shotgun (WGS) entry which is preliminary data.</text>
</comment>
<dbReference type="EMBL" id="JAESDN010000005">
    <property type="protein sequence ID" value="KAG7050658.1"/>
    <property type="molecule type" value="Genomic_DNA"/>
</dbReference>
<gene>
    <name evidence="1" type="ORF">JMJ77_013401</name>
</gene>
<keyword evidence="2" id="KW-1185">Reference proteome</keyword>
<feature type="non-terminal residue" evidence="1">
    <location>
        <position position="1"/>
    </location>
</feature>
<dbReference type="AlphaFoldDB" id="A0A9P7UCL9"/>
<proteinExistence type="predicted"/>
<evidence type="ECO:0000313" key="1">
    <source>
        <dbReference type="EMBL" id="KAG7050658.1"/>
    </source>
</evidence>
<reference evidence="1" key="1">
    <citation type="submission" date="2021-05" db="EMBL/GenBank/DDBJ databases">
        <title>Comparative genomics of three Colletotrichum scovillei strains and genetic complementation revealed genes involved fungal growth and virulence on chili pepper.</title>
        <authorList>
            <person name="Hsieh D.-K."/>
            <person name="Chuang S.-C."/>
            <person name="Chen C.-Y."/>
            <person name="Chao Y.-T."/>
            <person name="Lu M.-Y.J."/>
            <person name="Lee M.-H."/>
            <person name="Shih M.-C."/>
        </authorList>
    </citation>
    <scope>NUCLEOTIDE SEQUENCE</scope>
    <source>
        <strain evidence="1">Coll-153</strain>
    </source>
</reference>
<sequence>MRVFVRSEDMHGRKRIETQSRDACKIRARFSLNS</sequence>
<accession>A0A9P7UCL9</accession>
<dbReference type="Proteomes" id="UP000699042">
    <property type="component" value="Unassembled WGS sequence"/>
</dbReference>